<evidence type="ECO:0000256" key="1">
    <source>
        <dbReference type="ARBA" id="ARBA00001633"/>
    </source>
</evidence>
<keyword evidence="7 8" id="KW-0456">Lyase</keyword>
<proteinExistence type="inferred from homology"/>
<dbReference type="GO" id="GO:0004425">
    <property type="term" value="F:indole-3-glycerol-phosphate synthase activity"/>
    <property type="evidence" value="ECO:0007669"/>
    <property type="project" value="UniProtKB-UniRule"/>
</dbReference>
<evidence type="ECO:0000256" key="6">
    <source>
        <dbReference type="ARBA" id="ARBA00023141"/>
    </source>
</evidence>
<dbReference type="Gene3D" id="3.20.20.70">
    <property type="entry name" value="Aldolase class I"/>
    <property type="match status" value="1"/>
</dbReference>
<dbReference type="FunFam" id="3.20.20.70:FF:000024">
    <property type="entry name" value="Indole-3-glycerol phosphate synthase"/>
    <property type="match status" value="1"/>
</dbReference>
<keyword evidence="6 8" id="KW-0057">Aromatic amino acid biosynthesis</keyword>
<evidence type="ECO:0000259" key="9">
    <source>
        <dbReference type="Pfam" id="PF00218"/>
    </source>
</evidence>
<evidence type="ECO:0000256" key="7">
    <source>
        <dbReference type="ARBA" id="ARBA00023239"/>
    </source>
</evidence>
<comment type="similarity">
    <text evidence="8">Belongs to the TrpC family.</text>
</comment>
<comment type="pathway">
    <text evidence="2 8">Amino-acid biosynthesis; L-tryptophan biosynthesis; L-tryptophan from chorismate: step 4/5.</text>
</comment>
<evidence type="ECO:0000256" key="3">
    <source>
        <dbReference type="ARBA" id="ARBA00022605"/>
    </source>
</evidence>
<dbReference type="GO" id="GO:0000162">
    <property type="term" value="P:L-tryptophan biosynthetic process"/>
    <property type="evidence" value="ECO:0007669"/>
    <property type="project" value="UniProtKB-UniRule"/>
</dbReference>
<dbReference type="InterPro" id="IPR001468">
    <property type="entry name" value="Indole-3-GlycerolPSynthase_CS"/>
</dbReference>
<dbReference type="AlphaFoldDB" id="A0A1E3X377"/>
<dbReference type="GO" id="GO:0004640">
    <property type="term" value="F:phosphoribosylanthranilate isomerase activity"/>
    <property type="evidence" value="ECO:0007669"/>
    <property type="project" value="TreeGrafter"/>
</dbReference>
<dbReference type="PANTHER" id="PTHR22854">
    <property type="entry name" value="TRYPTOPHAN BIOSYNTHESIS PROTEIN"/>
    <property type="match status" value="1"/>
</dbReference>
<dbReference type="PANTHER" id="PTHR22854:SF2">
    <property type="entry name" value="INDOLE-3-GLYCEROL-PHOSPHATE SYNTHASE"/>
    <property type="match status" value="1"/>
</dbReference>
<gene>
    <name evidence="8 10" type="primary">trpC</name>
    <name evidence="10" type="ORF">SCARUB_04833</name>
</gene>
<sequence>MKFSKAIRRINGIKIIAEIKKASPSAGVIREDFKYVDIAMEYEASGASAISVLTDKEFFMGDIKYLSEIKEAVNIPVLMKDFIIDSYQIYEARTAGADSILLIARLLTNDQIETFLSLSHSLGMECLVEIHNNDELKKVMETRATIIGINNRNLDTFETNIETTLHLSPLIPEGKIIVSESGIKTRADILKLEEAGIDAILIGETLMRSKDIFLKIKELFGG</sequence>
<evidence type="ECO:0000256" key="4">
    <source>
        <dbReference type="ARBA" id="ARBA00022793"/>
    </source>
</evidence>
<dbReference type="EMBL" id="MAYW01000294">
    <property type="protein sequence ID" value="ODS30057.1"/>
    <property type="molecule type" value="Genomic_DNA"/>
</dbReference>
<evidence type="ECO:0000313" key="11">
    <source>
        <dbReference type="Proteomes" id="UP000094056"/>
    </source>
</evidence>
<dbReference type="SUPFAM" id="SSF51366">
    <property type="entry name" value="Ribulose-phoshate binding barrel"/>
    <property type="match status" value="1"/>
</dbReference>
<comment type="caution">
    <text evidence="10">The sequence shown here is derived from an EMBL/GenBank/DDBJ whole genome shotgun (WGS) entry which is preliminary data.</text>
</comment>
<dbReference type="InterPro" id="IPR045186">
    <property type="entry name" value="Indole-3-glycerol_P_synth"/>
</dbReference>
<evidence type="ECO:0000256" key="5">
    <source>
        <dbReference type="ARBA" id="ARBA00022822"/>
    </source>
</evidence>
<evidence type="ECO:0000256" key="8">
    <source>
        <dbReference type="HAMAP-Rule" id="MF_00134"/>
    </source>
</evidence>
<dbReference type="Proteomes" id="UP000094056">
    <property type="component" value="Unassembled WGS sequence"/>
</dbReference>
<dbReference type="InterPro" id="IPR011060">
    <property type="entry name" value="RibuloseP-bd_barrel"/>
</dbReference>
<dbReference type="PATRIC" id="fig|1872076.5.peg.5805"/>
<comment type="catalytic activity">
    <reaction evidence="1 8">
        <text>1-(2-carboxyphenylamino)-1-deoxy-D-ribulose 5-phosphate + H(+) = (1S,2R)-1-C-(indol-3-yl)glycerol 3-phosphate + CO2 + H2O</text>
        <dbReference type="Rhea" id="RHEA:23476"/>
        <dbReference type="ChEBI" id="CHEBI:15377"/>
        <dbReference type="ChEBI" id="CHEBI:15378"/>
        <dbReference type="ChEBI" id="CHEBI:16526"/>
        <dbReference type="ChEBI" id="CHEBI:58613"/>
        <dbReference type="ChEBI" id="CHEBI:58866"/>
        <dbReference type="EC" id="4.1.1.48"/>
    </reaction>
</comment>
<keyword evidence="3 8" id="KW-0028">Amino-acid biosynthesis</keyword>
<dbReference type="CDD" id="cd00331">
    <property type="entry name" value="IGPS"/>
    <property type="match status" value="1"/>
</dbReference>
<keyword evidence="4 8" id="KW-0210">Decarboxylase</keyword>
<keyword evidence="5 8" id="KW-0822">Tryptophan biosynthesis</keyword>
<dbReference type="InterPro" id="IPR013798">
    <property type="entry name" value="Indole-3-glycerol_P_synth_dom"/>
</dbReference>
<name>A0A1E3X377_9BACT</name>
<evidence type="ECO:0000256" key="2">
    <source>
        <dbReference type="ARBA" id="ARBA00004696"/>
    </source>
</evidence>
<dbReference type="PROSITE" id="PS00614">
    <property type="entry name" value="IGPS"/>
    <property type="match status" value="1"/>
</dbReference>
<reference evidence="10 11" key="1">
    <citation type="submission" date="2016-07" db="EMBL/GenBank/DDBJ databases">
        <title>Draft genome of Scalindua rubra, obtained from a brine-seawater interface in the Red Sea, sheds light on salt adaptation in anammox bacteria.</title>
        <authorList>
            <person name="Speth D.R."/>
            <person name="Lagkouvardos I."/>
            <person name="Wang Y."/>
            <person name="Qian P.-Y."/>
            <person name="Dutilh B.E."/>
            <person name="Jetten M.S."/>
        </authorList>
    </citation>
    <scope>NUCLEOTIDE SEQUENCE [LARGE SCALE GENOMIC DNA]</scope>
    <source>
        <strain evidence="10">BSI-1</strain>
    </source>
</reference>
<dbReference type="UniPathway" id="UPA00035">
    <property type="reaction ID" value="UER00043"/>
</dbReference>
<protein>
    <recommendedName>
        <fullName evidence="8">Indole-3-glycerol phosphate synthase</fullName>
        <shortName evidence="8">IGPS</shortName>
        <ecNumber evidence="8">4.1.1.48</ecNumber>
    </recommendedName>
</protein>
<dbReference type="InterPro" id="IPR013785">
    <property type="entry name" value="Aldolase_TIM"/>
</dbReference>
<dbReference type="HAMAP" id="MF_00134_B">
    <property type="entry name" value="IGPS_B"/>
    <property type="match status" value="1"/>
</dbReference>
<organism evidence="10 11">
    <name type="scientific">Candidatus Scalindua rubra</name>
    <dbReference type="NCBI Taxonomy" id="1872076"/>
    <lineage>
        <taxon>Bacteria</taxon>
        <taxon>Pseudomonadati</taxon>
        <taxon>Planctomycetota</taxon>
        <taxon>Candidatus Brocadiia</taxon>
        <taxon>Candidatus Brocadiales</taxon>
        <taxon>Candidatus Scalinduaceae</taxon>
        <taxon>Candidatus Scalindua</taxon>
    </lineage>
</organism>
<feature type="domain" description="Indole-3-glycerol phosphate synthase" evidence="9">
    <location>
        <begin position="3"/>
        <end position="219"/>
    </location>
</feature>
<accession>A0A1E3X377</accession>
<dbReference type="NCBIfam" id="NF001377">
    <property type="entry name" value="PRK00278.2-4"/>
    <property type="match status" value="1"/>
</dbReference>
<dbReference type="Pfam" id="PF00218">
    <property type="entry name" value="IGPS"/>
    <property type="match status" value="1"/>
</dbReference>
<evidence type="ECO:0000313" key="10">
    <source>
        <dbReference type="EMBL" id="ODS30057.1"/>
    </source>
</evidence>
<dbReference type="EC" id="4.1.1.48" evidence="8"/>